<dbReference type="EMBL" id="JPKY01000027">
    <property type="protein sequence ID" value="KFH45803.1"/>
    <property type="molecule type" value="Genomic_DNA"/>
</dbReference>
<evidence type="ECO:0000313" key="3">
    <source>
        <dbReference type="Proteomes" id="UP000029964"/>
    </source>
</evidence>
<evidence type="ECO:0000313" key="2">
    <source>
        <dbReference type="EMBL" id="KFH45803.1"/>
    </source>
</evidence>
<dbReference type="HOGENOM" id="CLU_055687_0_0_1"/>
<proteinExistence type="predicted"/>
<comment type="caution">
    <text evidence="2">The sequence shown here is derived from an EMBL/GenBank/DDBJ whole genome shotgun (WGS) entry which is preliminary data.</text>
</comment>
<gene>
    <name evidence="2" type="ORF">ACRE_033890</name>
</gene>
<keyword evidence="3" id="KW-1185">Reference proteome</keyword>
<sequence length="357" mass="37224">MAPKRNESAGKTKAEEAAEDGIGHPDDGPSSYPFPDEGLPPAYEAEATASKTKAEEAAEDSTSQPTAGPSSYAGRDGPPPPAYEAGAPVVPTVSSPFNFPTGSDQLPYEGPLESSSDRCPIAIPQLKPGPASPFLSAYAPSLLRHGITQETWRSFLDTVSAFLTAKVSDRAISHAGDMAKHLSEDSKNFGKSLAKEAKAVSKEIASSVKRGDVFSAAGSALGGTISLPLSFTFGLLGTALALPASTVGAIVKKPKTPGQRAAAYAAVANEKWLHARGLHAQMVDSNELAQVLGISVAEFLSPARQSKDPSPAGQIRALEGRVAALEVNQEQGQLELETNTIWLVLAPMVRDETAPRS</sequence>
<dbReference type="AlphaFoldDB" id="A0A086T8X1"/>
<feature type="compositionally biased region" description="Basic and acidic residues" evidence="1">
    <location>
        <begin position="1"/>
        <end position="27"/>
    </location>
</feature>
<reference evidence="3" key="1">
    <citation type="journal article" date="2014" name="Genome Announc.">
        <title>Genome sequence and annotation of Acremonium chrysogenum, producer of the beta-lactam antibiotic cephalosporin C.</title>
        <authorList>
            <person name="Terfehr D."/>
            <person name="Dahlmann T.A."/>
            <person name="Specht T."/>
            <person name="Zadra I."/>
            <person name="Kuernsteiner H."/>
            <person name="Kueck U."/>
        </authorList>
    </citation>
    <scope>NUCLEOTIDE SEQUENCE [LARGE SCALE GENOMIC DNA]</scope>
    <source>
        <strain evidence="3">ATCC 11550 / CBS 779.69 / DSM 880 / IAM 14645 / JCM 23072 / IMI 49137</strain>
    </source>
</reference>
<dbReference type="OrthoDB" id="37659at2759"/>
<dbReference type="Proteomes" id="UP000029964">
    <property type="component" value="Unassembled WGS sequence"/>
</dbReference>
<organism evidence="2 3">
    <name type="scientific">Hapsidospora chrysogenum (strain ATCC 11550 / CBS 779.69 / DSM 880 / IAM 14645 / JCM 23072 / IMI 49137)</name>
    <name type="common">Acremonium chrysogenum</name>
    <dbReference type="NCBI Taxonomy" id="857340"/>
    <lineage>
        <taxon>Eukaryota</taxon>
        <taxon>Fungi</taxon>
        <taxon>Dikarya</taxon>
        <taxon>Ascomycota</taxon>
        <taxon>Pezizomycotina</taxon>
        <taxon>Sordariomycetes</taxon>
        <taxon>Hypocreomycetidae</taxon>
        <taxon>Hypocreales</taxon>
        <taxon>Bionectriaceae</taxon>
        <taxon>Hapsidospora</taxon>
    </lineage>
</organism>
<name>A0A086T8X1_HAPC1</name>
<accession>A0A086T8X1</accession>
<protein>
    <submittedName>
        <fullName evidence="2">Uncharacterized protein</fullName>
    </submittedName>
</protein>
<dbReference type="STRING" id="857340.A0A086T8X1"/>
<feature type="region of interest" description="Disordered" evidence="1">
    <location>
        <begin position="1"/>
        <end position="89"/>
    </location>
</feature>
<evidence type="ECO:0000256" key="1">
    <source>
        <dbReference type="SAM" id="MobiDB-lite"/>
    </source>
</evidence>